<dbReference type="AlphaFoldDB" id="A0AB39R0M1"/>
<protein>
    <submittedName>
        <fullName evidence="3">Oxidoreductase</fullName>
    </submittedName>
</protein>
<proteinExistence type="inferred from homology"/>
<evidence type="ECO:0000256" key="2">
    <source>
        <dbReference type="RuleBase" id="RU000363"/>
    </source>
</evidence>
<evidence type="ECO:0000256" key="1">
    <source>
        <dbReference type="ARBA" id="ARBA00023002"/>
    </source>
</evidence>
<dbReference type="Pfam" id="PF00106">
    <property type="entry name" value="adh_short"/>
    <property type="match status" value="1"/>
</dbReference>
<dbReference type="EMBL" id="CP163441">
    <property type="protein sequence ID" value="XDQ48392.1"/>
    <property type="molecule type" value="Genomic_DNA"/>
</dbReference>
<dbReference type="PRINTS" id="PR00081">
    <property type="entry name" value="GDHRDH"/>
</dbReference>
<reference evidence="3" key="1">
    <citation type="submission" date="2024-07" db="EMBL/GenBank/DDBJ databases">
        <authorList>
            <person name="Yu S.T."/>
        </authorList>
    </citation>
    <scope>NUCLEOTIDE SEQUENCE</scope>
    <source>
        <strain evidence="3">R39</strain>
    </source>
</reference>
<dbReference type="RefSeq" id="WP_369227189.1">
    <property type="nucleotide sequence ID" value="NZ_CP163441.1"/>
</dbReference>
<accession>A0AB39R0M1</accession>
<gene>
    <name evidence="3" type="ORF">AB5J52_42475</name>
</gene>
<sequence>MTNNPLAGRTAIITGSNSGIGRATARSLAEQGVRVILAVRDLDKGRAAAAQMHGPTEVRRLDLADLSSVRDFAETVTAPVDLLINNAGVMMQPLGRTADGFELHFGINHLGHFALTNLLLPQIRGRVVTVAAGGHRVGTLDLDDPNWEHRPYKPFAGYARSKLANMLFTAELQRRLTAAGSDVIATVANPGLADTNLISHASSARIRIMNVLLSPLSQDEDGGAQTTLYAATADIPGNSYISPSGFLEARGLPEIAGRSKAAQDPELARRLWTISEELTHTTFPLTRPEQPRGQG</sequence>
<dbReference type="PANTHER" id="PTHR43157">
    <property type="entry name" value="PHOSPHATIDYLINOSITOL-GLYCAN BIOSYNTHESIS CLASS F PROTEIN-RELATED"/>
    <property type="match status" value="1"/>
</dbReference>
<dbReference type="InterPro" id="IPR002347">
    <property type="entry name" value="SDR_fam"/>
</dbReference>
<dbReference type="PANTHER" id="PTHR43157:SF31">
    <property type="entry name" value="PHOSPHATIDYLINOSITOL-GLYCAN BIOSYNTHESIS CLASS F PROTEIN"/>
    <property type="match status" value="1"/>
</dbReference>
<keyword evidence="1" id="KW-0560">Oxidoreductase</keyword>
<dbReference type="GO" id="GO:0016491">
    <property type="term" value="F:oxidoreductase activity"/>
    <property type="evidence" value="ECO:0007669"/>
    <property type="project" value="UniProtKB-KW"/>
</dbReference>
<dbReference type="Gene3D" id="3.40.50.720">
    <property type="entry name" value="NAD(P)-binding Rossmann-like Domain"/>
    <property type="match status" value="1"/>
</dbReference>
<comment type="similarity">
    <text evidence="2">Belongs to the short-chain dehydrogenases/reductases (SDR) family.</text>
</comment>
<dbReference type="NCBIfam" id="NF004846">
    <property type="entry name" value="PRK06197.1"/>
    <property type="match status" value="1"/>
</dbReference>
<organism evidence="3">
    <name type="scientific">Streptomyces sp. R39</name>
    <dbReference type="NCBI Taxonomy" id="3238631"/>
    <lineage>
        <taxon>Bacteria</taxon>
        <taxon>Bacillati</taxon>
        <taxon>Actinomycetota</taxon>
        <taxon>Actinomycetes</taxon>
        <taxon>Kitasatosporales</taxon>
        <taxon>Streptomycetaceae</taxon>
        <taxon>Streptomyces</taxon>
    </lineage>
</organism>
<dbReference type="InterPro" id="IPR036291">
    <property type="entry name" value="NAD(P)-bd_dom_sf"/>
</dbReference>
<name>A0AB39R0M1_9ACTN</name>
<dbReference type="CDD" id="cd05327">
    <property type="entry name" value="retinol-DH_like_SDR_c_like"/>
    <property type="match status" value="1"/>
</dbReference>
<evidence type="ECO:0000313" key="3">
    <source>
        <dbReference type="EMBL" id="XDQ48392.1"/>
    </source>
</evidence>
<dbReference type="PRINTS" id="PR00080">
    <property type="entry name" value="SDRFAMILY"/>
</dbReference>
<dbReference type="SUPFAM" id="SSF51735">
    <property type="entry name" value="NAD(P)-binding Rossmann-fold domains"/>
    <property type="match status" value="1"/>
</dbReference>